<dbReference type="EMBL" id="JBFNFH010000065">
    <property type="protein sequence ID" value="MFM1525754.1"/>
    <property type="molecule type" value="Genomic_DNA"/>
</dbReference>
<dbReference type="RefSeq" id="WP_408105903.1">
    <property type="nucleotide sequence ID" value="NZ_JBFNFH010000065.1"/>
</dbReference>
<evidence type="ECO:0008006" key="3">
    <source>
        <dbReference type="Google" id="ProtNLM"/>
    </source>
</evidence>
<gene>
    <name evidence="1" type="ORF">ABGF40_08870</name>
</gene>
<evidence type="ECO:0000313" key="2">
    <source>
        <dbReference type="Proteomes" id="UP001629536"/>
    </source>
</evidence>
<evidence type="ECO:0000313" key="1">
    <source>
        <dbReference type="EMBL" id="MFM1525754.1"/>
    </source>
</evidence>
<feature type="non-terminal residue" evidence="1">
    <location>
        <position position="77"/>
    </location>
</feature>
<sequence length="77" mass="8854">LIGCSKTNTLNKSEDFRVTFRDYNKDDKEQKVVDGIIKNESKDVKKDIVLIVDVLMKDDKKYTLGTTYIDELKPGLN</sequence>
<keyword evidence="2" id="KW-1185">Reference proteome</keyword>
<dbReference type="Proteomes" id="UP001629536">
    <property type="component" value="Unassembled WGS sequence"/>
</dbReference>
<name>A0ABW9F963_9FIRM</name>
<comment type="caution">
    <text evidence="1">The sequence shown here is derived from an EMBL/GenBank/DDBJ whole genome shotgun (WGS) entry which is preliminary data.</text>
</comment>
<proteinExistence type="predicted"/>
<protein>
    <recommendedName>
        <fullName evidence="3">DUF5067 domain-containing protein</fullName>
    </recommendedName>
</protein>
<feature type="non-terminal residue" evidence="1">
    <location>
        <position position="1"/>
    </location>
</feature>
<reference evidence="1 2" key="1">
    <citation type="journal article" date="2024" name="Front. Microbiol.">
        <title>Pangenomic and biochemical analyses of Helcococcus ovis reveal widespread tetracycline resistance and a novel bacterial species, Helcococcus bovis.</title>
        <authorList>
            <person name="Cunha F."/>
            <person name="Zhai Y."/>
            <person name="Casaro S."/>
            <person name="Jones K.L."/>
            <person name="Hernandez M."/>
            <person name="Bisinotto R.S."/>
            <person name="Kariyawasam S."/>
            <person name="Brown M.B."/>
            <person name="Phillips A."/>
            <person name="Jeong K.C."/>
            <person name="Galvao K.N."/>
        </authorList>
    </citation>
    <scope>NUCLEOTIDE SEQUENCE [LARGE SCALE GENOMIC DNA]</scope>
    <source>
        <strain evidence="1 2">KG197</strain>
    </source>
</reference>
<organism evidence="1 2">
    <name type="scientific">Helcococcus bovis</name>
    <dbReference type="NCBI Taxonomy" id="3153252"/>
    <lineage>
        <taxon>Bacteria</taxon>
        <taxon>Bacillati</taxon>
        <taxon>Bacillota</taxon>
        <taxon>Tissierellia</taxon>
        <taxon>Tissierellales</taxon>
        <taxon>Peptoniphilaceae</taxon>
        <taxon>Helcococcus</taxon>
    </lineage>
</organism>
<accession>A0ABW9F963</accession>